<accession>A0A139KCR7</accession>
<reference evidence="3" key="2">
    <citation type="submission" date="2022-10" db="EMBL/GenBank/DDBJ databases">
        <title>Human gut microbiome strain richness.</title>
        <authorList>
            <person name="Chen-Liaw A."/>
        </authorList>
    </citation>
    <scope>NUCLEOTIDE SEQUENCE</scope>
    <source>
        <strain evidence="3">A1_m1001262Bd0_191120</strain>
    </source>
</reference>
<evidence type="ECO:0000313" key="6">
    <source>
        <dbReference type="Proteomes" id="UP001218502"/>
    </source>
</evidence>
<dbReference type="AlphaFoldDB" id="A0A139KCR7"/>
<evidence type="ECO:0000313" key="1">
    <source>
        <dbReference type="EMBL" id="CUP17883.1"/>
    </source>
</evidence>
<dbReference type="EMBL" id="JAQNQY010000013">
    <property type="protein sequence ID" value="MDC1753392.1"/>
    <property type="molecule type" value="Genomic_DNA"/>
</dbReference>
<dbReference type="EMBL" id="CZAF01000008">
    <property type="protein sequence ID" value="CUP17883.1"/>
    <property type="molecule type" value="Genomic_DNA"/>
</dbReference>
<dbReference type="RefSeq" id="WP_016274381.1">
    <property type="nucleotide sequence ID" value="NZ_CACRTC010000045.1"/>
</dbReference>
<dbReference type="Proteomes" id="UP000095614">
    <property type="component" value="Unassembled WGS sequence"/>
</dbReference>
<evidence type="ECO:0000313" key="4">
    <source>
        <dbReference type="Proteomes" id="UP000095419"/>
    </source>
</evidence>
<sequence length="58" mass="6549">MATTFEKLISLVAYDNALTERTDDFYLRAKTQPRTLGITEIARETARQLGKYGENPLG</sequence>
<dbReference type="EMBL" id="CYZF01000011">
    <property type="protein sequence ID" value="CUP36530.1"/>
    <property type="molecule type" value="Genomic_DNA"/>
</dbReference>
<protein>
    <submittedName>
        <fullName evidence="3">Uncharacterized protein</fullName>
    </submittedName>
</protein>
<evidence type="ECO:0000313" key="3">
    <source>
        <dbReference type="EMBL" id="MDC1753392.1"/>
    </source>
</evidence>
<evidence type="ECO:0000313" key="2">
    <source>
        <dbReference type="EMBL" id="CUP36530.1"/>
    </source>
</evidence>
<gene>
    <name evidence="2" type="ORF">ERS417307_03547</name>
    <name evidence="1" type="ORF">ERS852462_02837</name>
    <name evidence="3" type="ORF">POY80_13170</name>
</gene>
<dbReference type="STRING" id="820.ERS852554_03611"/>
<proteinExistence type="predicted"/>
<dbReference type="PATRIC" id="fig|820.27.peg.1117"/>
<name>A0A139KCR7_BACUN</name>
<organism evidence="3 6">
    <name type="scientific">Bacteroides uniformis</name>
    <dbReference type="NCBI Taxonomy" id="820"/>
    <lineage>
        <taxon>Bacteria</taxon>
        <taxon>Pseudomonadati</taxon>
        <taxon>Bacteroidota</taxon>
        <taxon>Bacteroidia</taxon>
        <taxon>Bacteroidales</taxon>
        <taxon>Bacteroidaceae</taxon>
        <taxon>Bacteroides</taxon>
    </lineage>
</organism>
<evidence type="ECO:0000313" key="5">
    <source>
        <dbReference type="Proteomes" id="UP000095614"/>
    </source>
</evidence>
<reference evidence="4 5" key="1">
    <citation type="submission" date="2015-09" db="EMBL/GenBank/DDBJ databases">
        <authorList>
            <consortium name="Pathogen Informatics"/>
        </authorList>
    </citation>
    <scope>NUCLEOTIDE SEQUENCE [LARGE SCALE GENOMIC DNA]</scope>
    <source>
        <strain evidence="2 4">2789STDY5608791</strain>
        <strain evidence="1 5">2789STDY5834847</strain>
    </source>
</reference>
<dbReference type="Proteomes" id="UP001218502">
    <property type="component" value="Unassembled WGS sequence"/>
</dbReference>
<dbReference type="Proteomes" id="UP000095419">
    <property type="component" value="Unassembled WGS sequence"/>
</dbReference>